<proteinExistence type="predicted"/>
<sequence>MMYQLLSLLPIYLCLVLPYPNILYDFSDELL</sequence>
<keyword evidence="2" id="KW-1185">Reference proteome</keyword>
<accession>A0A1H3NBS7</accession>
<name>A0A1H3NBS7_9EURY</name>
<dbReference type="EMBL" id="FNPC01000012">
    <property type="protein sequence ID" value="SDY86326.1"/>
    <property type="molecule type" value="Genomic_DNA"/>
</dbReference>
<evidence type="ECO:0000313" key="1">
    <source>
        <dbReference type="EMBL" id="SDY86326.1"/>
    </source>
</evidence>
<gene>
    <name evidence="1" type="ORF">SAMN05216564_11240</name>
</gene>
<evidence type="ECO:0000313" key="2">
    <source>
        <dbReference type="Proteomes" id="UP000199079"/>
    </source>
</evidence>
<dbReference type="Proteomes" id="UP000199079">
    <property type="component" value="Unassembled WGS sequence"/>
</dbReference>
<reference evidence="2" key="1">
    <citation type="submission" date="2016-10" db="EMBL/GenBank/DDBJ databases">
        <authorList>
            <person name="Varghese N."/>
            <person name="Submissions S."/>
        </authorList>
    </citation>
    <scope>NUCLEOTIDE SEQUENCE [LARGE SCALE GENOMIC DNA]</scope>
    <source>
        <strain evidence="2">DC30,IBRC 10041,KCTC 4046</strain>
    </source>
</reference>
<organism evidence="1 2">
    <name type="scientific">Halopenitus persicus</name>
    <dbReference type="NCBI Taxonomy" id="1048396"/>
    <lineage>
        <taxon>Archaea</taxon>
        <taxon>Methanobacteriati</taxon>
        <taxon>Methanobacteriota</taxon>
        <taxon>Stenosarchaea group</taxon>
        <taxon>Halobacteria</taxon>
        <taxon>Halobacteriales</taxon>
        <taxon>Haloferacaceae</taxon>
        <taxon>Halopenitus</taxon>
    </lineage>
</organism>
<dbReference type="AlphaFoldDB" id="A0A1H3NBS7"/>
<protein>
    <submittedName>
        <fullName evidence="1">Uncharacterized protein</fullName>
    </submittedName>
</protein>